<organism evidence="2 3">
    <name type="scientific">Candidatus Cryptobacteroides faecigallinarum</name>
    <dbReference type="NCBI Taxonomy" id="2840763"/>
    <lineage>
        <taxon>Bacteria</taxon>
        <taxon>Pseudomonadati</taxon>
        <taxon>Bacteroidota</taxon>
        <taxon>Bacteroidia</taxon>
        <taxon>Bacteroidales</taxon>
        <taxon>Candidatus Cryptobacteroides</taxon>
    </lineage>
</organism>
<comment type="caution">
    <text evidence="2">The sequence shown here is derived from an EMBL/GenBank/DDBJ whole genome shotgun (WGS) entry which is preliminary data.</text>
</comment>
<evidence type="ECO:0000313" key="3">
    <source>
        <dbReference type="Proteomes" id="UP000823757"/>
    </source>
</evidence>
<reference evidence="2" key="2">
    <citation type="journal article" date="2021" name="PeerJ">
        <title>Extensive microbial diversity within the chicken gut microbiome revealed by metagenomics and culture.</title>
        <authorList>
            <person name="Gilroy R."/>
            <person name="Ravi A."/>
            <person name="Getino M."/>
            <person name="Pursley I."/>
            <person name="Horton D.L."/>
            <person name="Alikhan N.F."/>
            <person name="Baker D."/>
            <person name="Gharbi K."/>
            <person name="Hall N."/>
            <person name="Watson M."/>
            <person name="Adriaenssens E.M."/>
            <person name="Foster-Nyarko E."/>
            <person name="Jarju S."/>
            <person name="Secka A."/>
            <person name="Antonio M."/>
            <person name="Oren A."/>
            <person name="Chaudhuri R.R."/>
            <person name="La Ragione R."/>
            <person name="Hildebrand F."/>
            <person name="Pallen M.J."/>
        </authorList>
    </citation>
    <scope>NUCLEOTIDE SEQUENCE</scope>
    <source>
        <strain evidence="2">B1-13419</strain>
    </source>
</reference>
<proteinExistence type="predicted"/>
<gene>
    <name evidence="2" type="ORF">IAB91_02970</name>
</gene>
<keyword evidence="1" id="KW-0732">Signal</keyword>
<accession>A0A9D9IKP2</accession>
<dbReference type="Gene3D" id="2.40.160.60">
    <property type="entry name" value="Outer membrane protein transport protein (OMPP1/FadL/TodX)"/>
    <property type="match status" value="2"/>
</dbReference>
<evidence type="ECO:0008006" key="4">
    <source>
        <dbReference type="Google" id="ProtNLM"/>
    </source>
</evidence>
<evidence type="ECO:0000256" key="1">
    <source>
        <dbReference type="SAM" id="SignalP"/>
    </source>
</evidence>
<dbReference type="AlphaFoldDB" id="A0A9D9IKP2"/>
<name>A0A9D9IKP2_9BACT</name>
<dbReference type="Proteomes" id="UP000823757">
    <property type="component" value="Unassembled WGS sequence"/>
</dbReference>
<reference evidence="2" key="1">
    <citation type="submission" date="2020-10" db="EMBL/GenBank/DDBJ databases">
        <authorList>
            <person name="Gilroy R."/>
        </authorList>
    </citation>
    <scope>NUCLEOTIDE SEQUENCE</scope>
    <source>
        <strain evidence="2">B1-13419</strain>
    </source>
</reference>
<feature type="chain" id="PRO_5038672119" description="Outer membrane protein transport protein (OMPP1/FadL/TodX)" evidence="1">
    <location>
        <begin position="20"/>
        <end position="574"/>
    </location>
</feature>
<evidence type="ECO:0000313" key="2">
    <source>
        <dbReference type="EMBL" id="MBO8474237.1"/>
    </source>
</evidence>
<sequence length="574" mass="62830">MKRTAITLLLIAVAASAEAQSMYDALRYSENNYEGTARTMAMGNAFTALGGDLGSVNINPAGSAVARYSQVTITPGVAISVSTAGGTSPDYFSKSYRAPMGRFNLPNIGFSVNFDTNMSYGIKNWSMGFTVNRTNTYQDDMFTKGLNSTTSFAGAMATFAAGINVNDLILASDGSYDPYYDSGIPYDVILAFESGIISDIYNDRGTADVSDDWTTGLDYAGVTENYYEKDPSAGTGEIDIEKIGLNGNTINQIYSRRITGYKYDYVFNWAANISDVVYIGANLGITSLSYNQEYYIKENSGGDASDYSLFQTQFNSLRYNNLYSATGVGVYGKFGILVTPGNGLRLGAAIQTPTATTIRERWSANASVTTYSDSYGNGDAETPESSYQYELRSPFRFNVGAAYTFGSFAVVSADYEMANYRGMYIHESNTNDNSNFDAVNSSIKELMGVSHMFRAGVEIKPFSSLAVRAGYGLTTSPEKLYNESGSLEYSHQLARKPLTAMTHRFAAGLGYSSSGSFFADLAVQATRYADEYIYPYDYYLLNGNDVVIDYSKNTPEILNRRWLVNILLTVGFRF</sequence>
<dbReference type="EMBL" id="JADIMD010000041">
    <property type="protein sequence ID" value="MBO8474237.1"/>
    <property type="molecule type" value="Genomic_DNA"/>
</dbReference>
<protein>
    <recommendedName>
        <fullName evidence="4">Outer membrane protein transport protein (OMPP1/FadL/TodX)</fullName>
    </recommendedName>
</protein>
<feature type="signal peptide" evidence="1">
    <location>
        <begin position="1"/>
        <end position="19"/>
    </location>
</feature>